<organism evidence="3 4">
    <name type="scientific">Portunus trituberculatus</name>
    <name type="common">Swimming crab</name>
    <name type="synonym">Neptunus trituberculatus</name>
    <dbReference type="NCBI Taxonomy" id="210409"/>
    <lineage>
        <taxon>Eukaryota</taxon>
        <taxon>Metazoa</taxon>
        <taxon>Ecdysozoa</taxon>
        <taxon>Arthropoda</taxon>
        <taxon>Crustacea</taxon>
        <taxon>Multicrustacea</taxon>
        <taxon>Malacostraca</taxon>
        <taxon>Eumalacostraca</taxon>
        <taxon>Eucarida</taxon>
        <taxon>Decapoda</taxon>
        <taxon>Pleocyemata</taxon>
        <taxon>Brachyura</taxon>
        <taxon>Eubrachyura</taxon>
        <taxon>Portunoidea</taxon>
        <taxon>Portunidae</taxon>
        <taxon>Portuninae</taxon>
        <taxon>Portunus</taxon>
    </lineage>
</organism>
<keyword evidence="1" id="KW-1133">Transmembrane helix</keyword>
<protein>
    <submittedName>
        <fullName evidence="3">Uncharacterized protein</fullName>
    </submittedName>
</protein>
<accession>A0A5B7DAN5</accession>
<dbReference type="EMBL" id="VSRR010000666">
    <property type="protein sequence ID" value="MPC18283.1"/>
    <property type="molecule type" value="Genomic_DNA"/>
</dbReference>
<evidence type="ECO:0000256" key="1">
    <source>
        <dbReference type="SAM" id="Phobius"/>
    </source>
</evidence>
<proteinExistence type="predicted"/>
<keyword evidence="1" id="KW-0472">Membrane</keyword>
<feature type="transmembrane region" description="Helical" evidence="1">
    <location>
        <begin position="54"/>
        <end position="76"/>
    </location>
</feature>
<sequence>MKVLAVILLVASAAVLGHARPAPELEHDPMERQVSSPKASQTVLEALRNVFKTVWPYLPLSALLLIIIASVAVRFYQKRKWQADFLHEDLDSVGVKNIEVVI</sequence>
<feature type="chain" id="PRO_5022980906" evidence="2">
    <location>
        <begin position="20"/>
        <end position="102"/>
    </location>
</feature>
<keyword evidence="2" id="KW-0732">Signal</keyword>
<reference evidence="3 4" key="1">
    <citation type="submission" date="2019-05" db="EMBL/GenBank/DDBJ databases">
        <title>Another draft genome of Portunus trituberculatus and its Hox gene families provides insights of decapod evolution.</title>
        <authorList>
            <person name="Jeong J.-H."/>
            <person name="Song I."/>
            <person name="Kim S."/>
            <person name="Choi T."/>
            <person name="Kim D."/>
            <person name="Ryu S."/>
            <person name="Kim W."/>
        </authorList>
    </citation>
    <scope>NUCLEOTIDE SEQUENCE [LARGE SCALE GENOMIC DNA]</scope>
    <source>
        <tissue evidence="3">Muscle</tissue>
    </source>
</reference>
<name>A0A5B7DAN5_PORTR</name>
<evidence type="ECO:0000313" key="4">
    <source>
        <dbReference type="Proteomes" id="UP000324222"/>
    </source>
</evidence>
<comment type="caution">
    <text evidence="3">The sequence shown here is derived from an EMBL/GenBank/DDBJ whole genome shotgun (WGS) entry which is preliminary data.</text>
</comment>
<dbReference type="Proteomes" id="UP000324222">
    <property type="component" value="Unassembled WGS sequence"/>
</dbReference>
<evidence type="ECO:0000313" key="3">
    <source>
        <dbReference type="EMBL" id="MPC18283.1"/>
    </source>
</evidence>
<evidence type="ECO:0000256" key="2">
    <source>
        <dbReference type="SAM" id="SignalP"/>
    </source>
</evidence>
<feature type="signal peptide" evidence="2">
    <location>
        <begin position="1"/>
        <end position="19"/>
    </location>
</feature>
<gene>
    <name evidence="3" type="ORF">E2C01_011162</name>
</gene>
<keyword evidence="1" id="KW-0812">Transmembrane</keyword>
<dbReference type="AlphaFoldDB" id="A0A5B7DAN5"/>
<keyword evidence="4" id="KW-1185">Reference proteome</keyword>